<protein>
    <submittedName>
        <fullName evidence="2">Uncharacterized protein</fullName>
    </submittedName>
</protein>
<keyword evidence="1" id="KW-0472">Membrane</keyword>
<keyword evidence="1" id="KW-1133">Transmembrane helix</keyword>
<evidence type="ECO:0000256" key="1">
    <source>
        <dbReference type="SAM" id="Phobius"/>
    </source>
</evidence>
<organism evidence="2 3">
    <name type="scientific">Xenorhabdus budapestensis</name>
    <dbReference type="NCBI Taxonomy" id="290110"/>
    <lineage>
        <taxon>Bacteria</taxon>
        <taxon>Pseudomonadati</taxon>
        <taxon>Pseudomonadota</taxon>
        <taxon>Gammaproteobacteria</taxon>
        <taxon>Enterobacterales</taxon>
        <taxon>Morganellaceae</taxon>
        <taxon>Xenorhabdus</taxon>
    </lineage>
</organism>
<proteinExistence type="predicted"/>
<feature type="transmembrane region" description="Helical" evidence="1">
    <location>
        <begin position="12"/>
        <end position="31"/>
    </location>
</feature>
<dbReference type="Proteomes" id="UP000225833">
    <property type="component" value="Unassembled WGS sequence"/>
</dbReference>
<dbReference type="EMBL" id="NIBS01000008">
    <property type="protein sequence ID" value="PHM27871.1"/>
    <property type="molecule type" value="Genomic_DNA"/>
</dbReference>
<name>A0A2D0J0M9_XENBU</name>
<evidence type="ECO:0000313" key="2">
    <source>
        <dbReference type="EMBL" id="PHM27871.1"/>
    </source>
</evidence>
<comment type="caution">
    <text evidence="2">The sequence shown here is derived from an EMBL/GenBank/DDBJ whole genome shotgun (WGS) entry which is preliminary data.</text>
</comment>
<evidence type="ECO:0000313" key="3">
    <source>
        <dbReference type="Proteomes" id="UP000225833"/>
    </source>
</evidence>
<keyword evidence="1" id="KW-0812">Transmembrane</keyword>
<reference evidence="2 3" key="1">
    <citation type="journal article" date="2017" name="Nat. Microbiol.">
        <title>Natural product diversity associated with the nematode symbionts Photorhabdus and Xenorhabdus.</title>
        <authorList>
            <person name="Tobias N.J."/>
            <person name="Wolff H."/>
            <person name="Djahanschiri B."/>
            <person name="Grundmann F."/>
            <person name="Kronenwerth M."/>
            <person name="Shi Y.M."/>
            <person name="Simonyi S."/>
            <person name="Grun P."/>
            <person name="Shapiro-Ilan D."/>
            <person name="Pidot S.J."/>
            <person name="Stinear T.P."/>
            <person name="Ebersberger I."/>
            <person name="Bode H.B."/>
        </authorList>
    </citation>
    <scope>NUCLEOTIDE SEQUENCE [LARGE SCALE GENOMIC DNA]</scope>
    <source>
        <strain evidence="2 3">DSM 16342</strain>
    </source>
</reference>
<gene>
    <name evidence="2" type="ORF">Xbud_01892</name>
</gene>
<accession>A0A2D0J0M9</accession>
<sequence length="58" mass="7050">MDGVAESPIIHNVLYNLLFLMIYIINFKFFLLSELETFRFYPHLITIFRFYISELDLD</sequence>
<dbReference type="AlphaFoldDB" id="A0A2D0J0M9"/>